<dbReference type="Pfam" id="PF01894">
    <property type="entry name" value="YjbQ"/>
    <property type="match status" value="1"/>
</dbReference>
<dbReference type="EMBL" id="DQTV01000029">
    <property type="protein sequence ID" value="HIP56696.1"/>
    <property type="molecule type" value="Genomic_DNA"/>
</dbReference>
<dbReference type="AlphaFoldDB" id="A0A832YXB6"/>
<protein>
    <submittedName>
        <fullName evidence="2">YjbQ family protein</fullName>
    </submittedName>
</protein>
<comment type="caution">
    <text evidence="2">The sequence shown here is derived from an EMBL/GenBank/DDBJ whole genome shotgun (WGS) entry which is preliminary data.</text>
</comment>
<dbReference type="PANTHER" id="PTHR30615">
    <property type="entry name" value="UNCHARACTERIZED PROTEIN YJBQ-RELATED"/>
    <property type="match status" value="1"/>
</dbReference>
<evidence type="ECO:0000313" key="2">
    <source>
        <dbReference type="EMBL" id="HIP56696.1"/>
    </source>
</evidence>
<dbReference type="Gene3D" id="2.60.120.460">
    <property type="entry name" value="YjbQ-like"/>
    <property type="match status" value="1"/>
</dbReference>
<dbReference type="InterPro" id="IPR001602">
    <property type="entry name" value="UPF0047_YjbQ-like"/>
</dbReference>
<gene>
    <name evidence="2" type="ORF">EYH02_01285</name>
</gene>
<organism evidence="2 3">
    <name type="scientific">Ignisphaera aggregans</name>
    <dbReference type="NCBI Taxonomy" id="334771"/>
    <lineage>
        <taxon>Archaea</taxon>
        <taxon>Thermoproteota</taxon>
        <taxon>Thermoprotei</taxon>
        <taxon>Desulfurococcales</taxon>
        <taxon>Desulfurococcaceae</taxon>
        <taxon>Ignisphaera</taxon>
    </lineage>
</organism>
<dbReference type="NCBIfam" id="TIGR00149">
    <property type="entry name" value="TIGR00149_YjbQ"/>
    <property type="match status" value="1"/>
</dbReference>
<dbReference type="PANTHER" id="PTHR30615:SF8">
    <property type="entry name" value="UPF0047 PROTEIN C4A8.02C"/>
    <property type="match status" value="1"/>
</dbReference>
<accession>A0A832YXB6</accession>
<proteinExistence type="inferred from homology"/>
<evidence type="ECO:0000313" key="3">
    <source>
        <dbReference type="Proteomes" id="UP000605805"/>
    </source>
</evidence>
<dbReference type="InterPro" id="IPR035917">
    <property type="entry name" value="YjbQ-like_sf"/>
</dbReference>
<comment type="similarity">
    <text evidence="1">Belongs to the UPF0047 family.</text>
</comment>
<dbReference type="PIRSF" id="PIRSF004681">
    <property type="entry name" value="UCP004681"/>
    <property type="match status" value="1"/>
</dbReference>
<name>A0A832YXB6_9CREN</name>
<dbReference type="Proteomes" id="UP000605805">
    <property type="component" value="Unassembled WGS sequence"/>
</dbReference>
<sequence>MSKFRVYVETIRLSTSKRFELIDITHKVEDIVRRSGIKNGMCLVFAPHATAAIVANEHERGLLQDILEAIHEHFPPEKPWKHNMIDDNAHAHVASAFIGADRVFPVLNGELVRGTWQNIFLVEMDGPRSIRQVMVMVIGEAQ</sequence>
<evidence type="ECO:0000256" key="1">
    <source>
        <dbReference type="ARBA" id="ARBA00005534"/>
    </source>
</evidence>
<dbReference type="SUPFAM" id="SSF111038">
    <property type="entry name" value="YjbQ-like"/>
    <property type="match status" value="1"/>
</dbReference>
<reference evidence="2" key="1">
    <citation type="journal article" date="2020" name="ISME J.">
        <title>Gammaproteobacteria mediating utilization of methyl-, sulfur- and petroleum organic compounds in deep ocean hydrothermal plumes.</title>
        <authorList>
            <person name="Zhou Z."/>
            <person name="Liu Y."/>
            <person name="Pan J."/>
            <person name="Cron B.R."/>
            <person name="Toner B.M."/>
            <person name="Anantharaman K."/>
            <person name="Breier J.A."/>
            <person name="Dick G.J."/>
            <person name="Li M."/>
        </authorList>
    </citation>
    <scope>NUCLEOTIDE SEQUENCE</scope>
    <source>
        <strain evidence="2">SZUA-1435</strain>
    </source>
</reference>